<gene>
    <name evidence="2" type="ORF">FAA86_06105</name>
</gene>
<proteinExistence type="predicted"/>
<sequence length="121" mass="13243">MKTYTRAEAQNIAGHHADEIVRRMFPSKPHLSAGEVAAIAVAAELRSQDIPLPHACRAASIISEDARGCDVRMTLEQLYTLSPSGKSGKHTRELTLPPPDERHRRISISLGNIRRKIGGAI</sequence>
<evidence type="ECO:0000313" key="2">
    <source>
        <dbReference type="EMBL" id="THV38358.1"/>
    </source>
</evidence>
<evidence type="ECO:0000313" key="3">
    <source>
        <dbReference type="Proteomes" id="UP000307378"/>
    </source>
</evidence>
<comment type="caution">
    <text evidence="2">The sequence shown here is derived from an EMBL/GenBank/DDBJ whole genome shotgun (WGS) entry which is preliminary data.</text>
</comment>
<dbReference type="Proteomes" id="UP000307378">
    <property type="component" value="Unassembled WGS sequence"/>
</dbReference>
<accession>A0A4S8Q2N5</accession>
<organism evidence="2 3">
    <name type="scientific">Rhizobium rosettiformans W3</name>
    <dbReference type="NCBI Taxonomy" id="538378"/>
    <lineage>
        <taxon>Bacteria</taxon>
        <taxon>Pseudomonadati</taxon>
        <taxon>Pseudomonadota</taxon>
        <taxon>Alphaproteobacteria</taxon>
        <taxon>Hyphomicrobiales</taxon>
        <taxon>Rhizobiaceae</taxon>
        <taxon>Rhizobium/Agrobacterium group</taxon>
        <taxon>Rhizobium</taxon>
    </lineage>
</organism>
<dbReference type="RefSeq" id="WP_136538958.1">
    <property type="nucleotide sequence ID" value="NZ_STGU01000002.1"/>
</dbReference>
<evidence type="ECO:0000256" key="1">
    <source>
        <dbReference type="SAM" id="MobiDB-lite"/>
    </source>
</evidence>
<dbReference type="AlphaFoldDB" id="A0A4S8Q2N5"/>
<feature type="region of interest" description="Disordered" evidence="1">
    <location>
        <begin position="81"/>
        <end position="102"/>
    </location>
</feature>
<name>A0A4S8Q2N5_9HYPH</name>
<dbReference type="EMBL" id="STGU01000002">
    <property type="protein sequence ID" value="THV38358.1"/>
    <property type="molecule type" value="Genomic_DNA"/>
</dbReference>
<protein>
    <submittedName>
        <fullName evidence="2">Uncharacterized protein</fullName>
    </submittedName>
</protein>
<reference evidence="2 3" key="1">
    <citation type="submission" date="2019-04" db="EMBL/GenBank/DDBJ databases">
        <title>genome sequence of strain W3.</title>
        <authorList>
            <person name="Gao J."/>
            <person name="Sun J."/>
        </authorList>
    </citation>
    <scope>NUCLEOTIDE SEQUENCE [LARGE SCALE GENOMIC DNA]</scope>
    <source>
        <strain evidence="2 3">W3</strain>
    </source>
</reference>